<protein>
    <submittedName>
        <fullName evidence="2">Uncharacterized protein</fullName>
    </submittedName>
</protein>
<organism evidence="2">
    <name type="scientific">mine drainage metagenome</name>
    <dbReference type="NCBI Taxonomy" id="410659"/>
    <lineage>
        <taxon>unclassified sequences</taxon>
        <taxon>metagenomes</taxon>
        <taxon>ecological metagenomes</taxon>
    </lineage>
</organism>
<dbReference type="EMBL" id="MLJW01003786">
    <property type="protein sequence ID" value="OIQ71308.1"/>
    <property type="molecule type" value="Genomic_DNA"/>
</dbReference>
<reference evidence="2" key="1">
    <citation type="submission" date="2016-10" db="EMBL/GenBank/DDBJ databases">
        <title>Sequence of Gallionella enrichment culture.</title>
        <authorList>
            <person name="Poehlein A."/>
            <person name="Muehling M."/>
            <person name="Daniel R."/>
        </authorList>
    </citation>
    <scope>NUCLEOTIDE SEQUENCE</scope>
</reference>
<accession>A0A1J5PUN6</accession>
<name>A0A1J5PUN6_9ZZZZ</name>
<evidence type="ECO:0000256" key="1">
    <source>
        <dbReference type="SAM" id="MobiDB-lite"/>
    </source>
</evidence>
<gene>
    <name evidence="2" type="ORF">GALL_470750</name>
</gene>
<dbReference type="AlphaFoldDB" id="A0A1J5PUN6"/>
<comment type="caution">
    <text evidence="2">The sequence shown here is derived from an EMBL/GenBank/DDBJ whole genome shotgun (WGS) entry which is preliminary data.</text>
</comment>
<feature type="region of interest" description="Disordered" evidence="1">
    <location>
        <begin position="73"/>
        <end position="92"/>
    </location>
</feature>
<proteinExistence type="predicted"/>
<sequence>MCKFQMEACRVLLLHSEPGVTGREIALFHWRNATNRREPVLAPSCARRGGMSAGRQTPARLKIRPMRHIVAQDRRDAGATMQARCPLGSTDV</sequence>
<evidence type="ECO:0000313" key="2">
    <source>
        <dbReference type="EMBL" id="OIQ71308.1"/>
    </source>
</evidence>